<evidence type="ECO:0000256" key="4">
    <source>
        <dbReference type="ARBA" id="ARBA00022475"/>
    </source>
</evidence>
<dbReference type="PANTHER" id="PTHR30472">
    <property type="entry name" value="FERRIC ENTEROBACTIN TRANSPORT SYSTEM PERMEASE PROTEIN"/>
    <property type="match status" value="1"/>
</dbReference>
<feature type="transmembrane region" description="Helical" evidence="8">
    <location>
        <begin position="244"/>
        <end position="270"/>
    </location>
</feature>
<dbReference type="PANTHER" id="PTHR30472:SF25">
    <property type="entry name" value="ABC TRANSPORTER PERMEASE PROTEIN MJ0876-RELATED"/>
    <property type="match status" value="1"/>
</dbReference>
<dbReference type="CDD" id="cd06550">
    <property type="entry name" value="TM_ABC_iron-siderophores_like"/>
    <property type="match status" value="1"/>
</dbReference>
<keyword evidence="3" id="KW-0813">Transport</keyword>
<evidence type="ECO:0000256" key="6">
    <source>
        <dbReference type="ARBA" id="ARBA00022989"/>
    </source>
</evidence>
<name>A0A1H8ZP31_9GAMM</name>
<feature type="transmembrane region" description="Helical" evidence="8">
    <location>
        <begin position="120"/>
        <end position="138"/>
    </location>
</feature>
<dbReference type="STRING" id="489703.SAMN04488038_101115"/>
<feature type="transmembrane region" description="Helical" evidence="8">
    <location>
        <begin position="193"/>
        <end position="213"/>
    </location>
</feature>
<dbReference type="AlphaFoldDB" id="A0A1H8ZP31"/>
<evidence type="ECO:0000256" key="1">
    <source>
        <dbReference type="ARBA" id="ARBA00004651"/>
    </source>
</evidence>
<dbReference type="GO" id="GO:0033214">
    <property type="term" value="P:siderophore-iron import into cell"/>
    <property type="evidence" value="ECO:0007669"/>
    <property type="project" value="TreeGrafter"/>
</dbReference>
<dbReference type="FunFam" id="1.10.3470.10:FF:000001">
    <property type="entry name" value="Vitamin B12 ABC transporter permease BtuC"/>
    <property type="match status" value="1"/>
</dbReference>
<dbReference type="EMBL" id="FOFS01000001">
    <property type="protein sequence ID" value="SEP66276.1"/>
    <property type="molecule type" value="Genomic_DNA"/>
</dbReference>
<evidence type="ECO:0000256" key="2">
    <source>
        <dbReference type="ARBA" id="ARBA00007935"/>
    </source>
</evidence>
<comment type="similarity">
    <text evidence="2">Belongs to the binding-protein-dependent transport system permease family. FecCD subfamily.</text>
</comment>
<feature type="transmembrane region" description="Helical" evidence="8">
    <location>
        <begin position="62"/>
        <end position="83"/>
    </location>
</feature>
<keyword evidence="6 8" id="KW-1133">Transmembrane helix</keyword>
<dbReference type="GO" id="GO:0005886">
    <property type="term" value="C:plasma membrane"/>
    <property type="evidence" value="ECO:0007669"/>
    <property type="project" value="UniProtKB-SubCell"/>
</dbReference>
<keyword evidence="7 8" id="KW-0472">Membrane</keyword>
<evidence type="ECO:0000313" key="10">
    <source>
        <dbReference type="Proteomes" id="UP000199233"/>
    </source>
</evidence>
<keyword evidence="4" id="KW-1003">Cell membrane</keyword>
<evidence type="ECO:0000256" key="8">
    <source>
        <dbReference type="SAM" id="Phobius"/>
    </source>
</evidence>
<dbReference type="InterPro" id="IPR037294">
    <property type="entry name" value="ABC_BtuC-like"/>
</dbReference>
<dbReference type="RefSeq" id="WP_218140016.1">
    <property type="nucleotide sequence ID" value="NZ_FOFS01000001.1"/>
</dbReference>
<dbReference type="Gene3D" id="1.10.3470.10">
    <property type="entry name" value="ABC transporter involved in vitamin B12 uptake, BtuC"/>
    <property type="match status" value="1"/>
</dbReference>
<evidence type="ECO:0000256" key="7">
    <source>
        <dbReference type="ARBA" id="ARBA00023136"/>
    </source>
</evidence>
<reference evidence="9 10" key="1">
    <citation type="submission" date="2016-10" db="EMBL/GenBank/DDBJ databases">
        <authorList>
            <person name="de Groot N.N."/>
        </authorList>
    </citation>
    <scope>NUCLEOTIDE SEQUENCE [LARGE SCALE GENOMIC DNA]</scope>
    <source>
        <strain evidence="9 10">DSM 25927</strain>
    </source>
</reference>
<feature type="transmembrane region" description="Helical" evidence="8">
    <location>
        <begin position="92"/>
        <end position="114"/>
    </location>
</feature>
<organism evidence="9 10">
    <name type="scientific">Solimonas aquatica</name>
    <dbReference type="NCBI Taxonomy" id="489703"/>
    <lineage>
        <taxon>Bacteria</taxon>
        <taxon>Pseudomonadati</taxon>
        <taxon>Pseudomonadota</taxon>
        <taxon>Gammaproteobacteria</taxon>
        <taxon>Nevskiales</taxon>
        <taxon>Nevskiaceae</taxon>
        <taxon>Solimonas</taxon>
    </lineage>
</organism>
<comment type="subcellular location">
    <subcellularLocation>
        <location evidence="1">Cell membrane</location>
        <topology evidence="1">Multi-pass membrane protein</topology>
    </subcellularLocation>
</comment>
<dbReference type="GO" id="GO:0022857">
    <property type="term" value="F:transmembrane transporter activity"/>
    <property type="evidence" value="ECO:0007669"/>
    <property type="project" value="InterPro"/>
</dbReference>
<gene>
    <name evidence="9" type="ORF">SAMN04488038_101115</name>
</gene>
<dbReference type="Proteomes" id="UP000199233">
    <property type="component" value="Unassembled WGS sequence"/>
</dbReference>
<feature type="transmembrane region" description="Helical" evidence="8">
    <location>
        <begin position="313"/>
        <end position="332"/>
    </location>
</feature>
<evidence type="ECO:0000313" key="9">
    <source>
        <dbReference type="EMBL" id="SEP66276.1"/>
    </source>
</evidence>
<protein>
    <submittedName>
        <fullName evidence="9">Iron complex transport system permease protein</fullName>
    </submittedName>
</protein>
<accession>A0A1H8ZP31</accession>
<proteinExistence type="inferred from homology"/>
<dbReference type="Pfam" id="PF01032">
    <property type="entry name" value="FecCD"/>
    <property type="match status" value="1"/>
</dbReference>
<feature type="transmembrane region" description="Helical" evidence="8">
    <location>
        <begin position="282"/>
        <end position="301"/>
    </location>
</feature>
<keyword evidence="5 8" id="KW-0812">Transmembrane</keyword>
<feature type="transmembrane region" description="Helical" evidence="8">
    <location>
        <begin position="150"/>
        <end position="173"/>
    </location>
</feature>
<keyword evidence="10" id="KW-1185">Reference proteome</keyword>
<evidence type="ECO:0000256" key="5">
    <source>
        <dbReference type="ARBA" id="ARBA00022692"/>
    </source>
</evidence>
<sequence length="339" mass="34403">MRLPPRALGLVLLLLLLATAAASLLAGAVPLAPGELFDALRGGDAHTELQHTVLLQLRLPRLLNAIGVGGGLALAGCAFQAVLRNPLADPSFIGVSGGAAVAAAAALAGLTALPLLPAQLLVPAAALLGALAAALLVLRLARVDGETQPVTLLLTGLAVNALAGGLLGLIAYASADPTLRVITLWLFGSLSRAGWTEVLIALSGILLAGLLLWRHAAGLNALLLGEAEALHIGVAVRQLKRRSILLAVLASALAVAAAGVIGFVGLMVPHVLRLLVGPDHRALLPLSFLGGALLLSITDLAARLAMQPGELPVGIVTALLGAPFFLALLLRWRHAPELA</sequence>
<dbReference type="SUPFAM" id="SSF81345">
    <property type="entry name" value="ABC transporter involved in vitamin B12 uptake, BtuC"/>
    <property type="match status" value="1"/>
</dbReference>
<evidence type="ECO:0000256" key="3">
    <source>
        <dbReference type="ARBA" id="ARBA00022448"/>
    </source>
</evidence>
<dbReference type="InterPro" id="IPR000522">
    <property type="entry name" value="ABC_transptr_permease_BtuC"/>
</dbReference>